<sequence length="99" mass="11650">MYDIIYHEEVEKDIKSLDKNIAIQVFKKIEKIAQNPILGDELGNKANLNLKGFRKVYVDNKKVRIVYQIIDDKIEIFIIAIGKRDDMEVYKKASHRLKD</sequence>
<dbReference type="InterPro" id="IPR007712">
    <property type="entry name" value="RelE/ParE_toxin"/>
</dbReference>
<dbReference type="SUPFAM" id="SSF143011">
    <property type="entry name" value="RelE-like"/>
    <property type="match status" value="1"/>
</dbReference>
<dbReference type="Gene3D" id="3.30.2310.20">
    <property type="entry name" value="RelE-like"/>
    <property type="match status" value="1"/>
</dbReference>
<dbReference type="PANTHER" id="PTHR35601:SF1">
    <property type="entry name" value="TOXIN RELE"/>
    <property type="match status" value="1"/>
</dbReference>
<dbReference type="PANTHER" id="PTHR35601">
    <property type="entry name" value="TOXIN RELE"/>
    <property type="match status" value="1"/>
</dbReference>
<dbReference type="EMBL" id="FPHM01000075">
    <property type="protein sequence ID" value="SFV62706.1"/>
    <property type="molecule type" value="Genomic_DNA"/>
</dbReference>
<dbReference type="NCBIfam" id="TIGR02385">
    <property type="entry name" value="RelE_StbE"/>
    <property type="match status" value="1"/>
</dbReference>
<evidence type="ECO:0000256" key="1">
    <source>
        <dbReference type="ARBA" id="ARBA00022649"/>
    </source>
</evidence>
<name>A0A1W1CAA4_9ZZZZ</name>
<dbReference type="Pfam" id="PF05016">
    <property type="entry name" value="ParE_toxin"/>
    <property type="match status" value="1"/>
</dbReference>
<protein>
    <submittedName>
        <fullName evidence="2">RelE/StbE replicon stabilization toxin</fullName>
    </submittedName>
</protein>
<dbReference type="InterPro" id="IPR035093">
    <property type="entry name" value="RelE/ParE_toxin_dom_sf"/>
</dbReference>
<gene>
    <name evidence="2" type="ORF">MNB_SV-13-1876</name>
</gene>
<organism evidence="2">
    <name type="scientific">hydrothermal vent metagenome</name>
    <dbReference type="NCBI Taxonomy" id="652676"/>
    <lineage>
        <taxon>unclassified sequences</taxon>
        <taxon>metagenomes</taxon>
        <taxon>ecological metagenomes</taxon>
    </lineage>
</organism>
<evidence type="ECO:0000313" key="2">
    <source>
        <dbReference type="EMBL" id="SFV62706.1"/>
    </source>
</evidence>
<reference evidence="2" key="1">
    <citation type="submission" date="2016-10" db="EMBL/GenBank/DDBJ databases">
        <authorList>
            <person name="de Groot N.N."/>
        </authorList>
    </citation>
    <scope>NUCLEOTIDE SEQUENCE</scope>
</reference>
<accession>A0A1W1CAA4</accession>
<keyword evidence="1" id="KW-1277">Toxin-antitoxin system</keyword>
<proteinExistence type="predicted"/>
<dbReference type="AlphaFoldDB" id="A0A1W1CAA4"/>